<evidence type="ECO:0000313" key="1">
    <source>
        <dbReference type="EMBL" id="POI32214.1"/>
    </source>
</evidence>
<dbReference type="Proteomes" id="UP000237246">
    <property type="component" value="Unassembled WGS sequence"/>
</dbReference>
<dbReference type="EMBL" id="PPHD01006389">
    <property type="protein sequence ID" value="POI32214.1"/>
    <property type="molecule type" value="Genomic_DNA"/>
</dbReference>
<proteinExistence type="predicted"/>
<accession>A0A2P4T772</accession>
<gene>
    <name evidence="1" type="ORF">CIB84_004034</name>
</gene>
<comment type="caution">
    <text evidence="1">The sequence shown here is derived from an EMBL/GenBank/DDBJ whole genome shotgun (WGS) entry which is preliminary data.</text>
</comment>
<dbReference type="AlphaFoldDB" id="A0A2P4T772"/>
<keyword evidence="2" id="KW-1185">Reference proteome</keyword>
<organism evidence="1 2">
    <name type="scientific">Bambusicola thoracicus</name>
    <name type="common">Chinese bamboo-partridge</name>
    <name type="synonym">Perdix thoracica</name>
    <dbReference type="NCBI Taxonomy" id="9083"/>
    <lineage>
        <taxon>Eukaryota</taxon>
        <taxon>Metazoa</taxon>
        <taxon>Chordata</taxon>
        <taxon>Craniata</taxon>
        <taxon>Vertebrata</taxon>
        <taxon>Euteleostomi</taxon>
        <taxon>Archelosauria</taxon>
        <taxon>Archosauria</taxon>
        <taxon>Dinosauria</taxon>
        <taxon>Saurischia</taxon>
        <taxon>Theropoda</taxon>
        <taxon>Coelurosauria</taxon>
        <taxon>Aves</taxon>
        <taxon>Neognathae</taxon>
        <taxon>Galloanserae</taxon>
        <taxon>Galliformes</taxon>
        <taxon>Phasianidae</taxon>
        <taxon>Perdicinae</taxon>
        <taxon>Bambusicola</taxon>
    </lineage>
</organism>
<protein>
    <submittedName>
        <fullName evidence="1">Uncharacterized protein</fullName>
    </submittedName>
</protein>
<sequence>GNINHLQGRDVKKEKIKRKNGRVQLYLFLHLHLTGSCEASSARCSSSTLPNCSLNTHLRPKHDPKHCSGPDFCTELSTCFQTSSPLNTNIWLPENLLWETDRLTCHASLRTQKQQQQQQKLNSLAKQTLTAHSVPRNCAALGSQKWKVSEEEV</sequence>
<name>A0A2P4T772_BAMTH</name>
<reference evidence="1 2" key="1">
    <citation type="submission" date="2018-01" db="EMBL/GenBank/DDBJ databases">
        <title>Comparison of the Chinese Bamboo Partridge and Red Junglefowl genome sequences highlights the importance of demography in genome evolution.</title>
        <authorList>
            <person name="Tiley G.P."/>
            <person name="Kimball R.T."/>
            <person name="Braun E.L."/>
            <person name="Burleigh J.G."/>
        </authorList>
    </citation>
    <scope>NUCLEOTIDE SEQUENCE [LARGE SCALE GENOMIC DNA]</scope>
    <source>
        <strain evidence="1">RTK389</strain>
        <tissue evidence="1">Blood</tissue>
    </source>
</reference>
<feature type="non-terminal residue" evidence="1">
    <location>
        <position position="1"/>
    </location>
</feature>
<evidence type="ECO:0000313" key="2">
    <source>
        <dbReference type="Proteomes" id="UP000237246"/>
    </source>
</evidence>